<dbReference type="InterPro" id="IPR007052">
    <property type="entry name" value="CS_dom"/>
</dbReference>
<evidence type="ECO:0000313" key="6">
    <source>
        <dbReference type="EMBL" id="KHE94111.1"/>
    </source>
</evidence>
<dbReference type="PROSITE" id="PS01031">
    <property type="entry name" value="SHSP"/>
    <property type="match status" value="1"/>
</dbReference>
<feature type="domain" description="SHSP" evidence="4">
    <location>
        <begin position="27"/>
        <end position="136"/>
    </location>
</feature>
<organism evidence="6 7">
    <name type="scientific">Candidatus Scalindua brodae</name>
    <dbReference type="NCBI Taxonomy" id="237368"/>
    <lineage>
        <taxon>Bacteria</taxon>
        <taxon>Pseudomonadati</taxon>
        <taxon>Planctomycetota</taxon>
        <taxon>Candidatus Brocadiia</taxon>
        <taxon>Candidatus Brocadiales</taxon>
        <taxon>Candidatus Scalinduaceae</taxon>
        <taxon>Candidatus Scalindua</taxon>
    </lineage>
</organism>
<protein>
    <submittedName>
        <fullName evidence="6">First small heat shock protein</fullName>
    </submittedName>
</protein>
<keyword evidence="6" id="KW-0346">Stress response</keyword>
<dbReference type="PANTHER" id="PTHR11527">
    <property type="entry name" value="HEAT-SHOCK PROTEIN 20 FAMILY MEMBER"/>
    <property type="match status" value="1"/>
</dbReference>
<proteinExistence type="inferred from homology"/>
<evidence type="ECO:0000259" key="5">
    <source>
        <dbReference type="PROSITE" id="PS51203"/>
    </source>
</evidence>
<dbReference type="Pfam" id="PF00011">
    <property type="entry name" value="HSP20"/>
    <property type="match status" value="1"/>
</dbReference>
<evidence type="ECO:0000256" key="2">
    <source>
        <dbReference type="RuleBase" id="RU003616"/>
    </source>
</evidence>
<feature type="domain" description="CS" evidence="5">
    <location>
        <begin position="31"/>
        <end position="133"/>
    </location>
</feature>
<feature type="region of interest" description="Disordered" evidence="3">
    <location>
        <begin position="1"/>
        <end position="23"/>
    </location>
</feature>
<dbReference type="InterPro" id="IPR008978">
    <property type="entry name" value="HSP20-like_chaperone"/>
</dbReference>
<accession>A0A0B0EQF0</accession>
<sequence>MSKETKEITKAENKKPEKTEYAGERTVSGKYYIPKTDIAETEKSLVVTMDVPGVRKKNVNITLENNNLEVDAKIDHTPYENLNPVYTEYNVGHYTRRFTVSNIIDTARIDANLSDGVLILTLPKAEKSLPKKIEIK</sequence>
<comment type="caution">
    <text evidence="6">The sequence shown here is derived from an EMBL/GenBank/DDBJ whole genome shotgun (WGS) entry which is preliminary data.</text>
</comment>
<dbReference type="eggNOG" id="COG0071">
    <property type="taxonomic scope" value="Bacteria"/>
</dbReference>
<dbReference type="EMBL" id="JRYO01000015">
    <property type="protein sequence ID" value="KHE94111.1"/>
    <property type="molecule type" value="Genomic_DNA"/>
</dbReference>
<dbReference type="InterPro" id="IPR031107">
    <property type="entry name" value="Small_HSP"/>
</dbReference>
<dbReference type="Proteomes" id="UP000030652">
    <property type="component" value="Unassembled WGS sequence"/>
</dbReference>
<name>A0A0B0EQF0_9BACT</name>
<dbReference type="Gene3D" id="2.60.40.790">
    <property type="match status" value="1"/>
</dbReference>
<evidence type="ECO:0000259" key="4">
    <source>
        <dbReference type="PROSITE" id="PS01031"/>
    </source>
</evidence>
<reference evidence="6 7" key="1">
    <citation type="submission" date="2014-10" db="EMBL/GenBank/DDBJ databases">
        <title>Draft genome of anammox bacterium scalindua brodae, obtained using differential coverage binning of sequence data from two enrichment reactors.</title>
        <authorList>
            <person name="Speth D.R."/>
            <person name="Russ L."/>
            <person name="Kartal B."/>
            <person name="Op den Camp H.J."/>
            <person name="Dutilh B.E."/>
            <person name="Jetten M.S."/>
        </authorList>
    </citation>
    <scope>NUCLEOTIDE SEQUENCE [LARGE SCALE GENOMIC DNA]</scope>
    <source>
        <strain evidence="6">RU1</strain>
    </source>
</reference>
<evidence type="ECO:0000256" key="1">
    <source>
        <dbReference type="PROSITE-ProRule" id="PRU00285"/>
    </source>
</evidence>
<dbReference type="InterPro" id="IPR002068">
    <property type="entry name" value="A-crystallin/Hsp20_dom"/>
</dbReference>
<dbReference type="CDD" id="cd06464">
    <property type="entry name" value="ACD_sHsps-like"/>
    <property type="match status" value="1"/>
</dbReference>
<evidence type="ECO:0000256" key="3">
    <source>
        <dbReference type="SAM" id="MobiDB-lite"/>
    </source>
</evidence>
<dbReference type="SUPFAM" id="SSF49764">
    <property type="entry name" value="HSP20-like chaperones"/>
    <property type="match status" value="1"/>
</dbReference>
<gene>
    <name evidence="6" type="primary">hsp1_2</name>
    <name evidence="6" type="ORF">SCABRO_00131</name>
</gene>
<dbReference type="AlphaFoldDB" id="A0A0B0EQF0"/>
<dbReference type="PROSITE" id="PS51203">
    <property type="entry name" value="CS"/>
    <property type="match status" value="1"/>
</dbReference>
<comment type="similarity">
    <text evidence="1 2">Belongs to the small heat shock protein (HSP20) family.</text>
</comment>
<evidence type="ECO:0000313" key="7">
    <source>
        <dbReference type="Proteomes" id="UP000030652"/>
    </source>
</evidence>